<evidence type="ECO:0000313" key="2">
    <source>
        <dbReference type="EMBL" id="KAA5547155.1"/>
    </source>
</evidence>
<dbReference type="PROSITE" id="PS51257">
    <property type="entry name" value="PROKAR_LIPOPROTEIN"/>
    <property type="match status" value="1"/>
</dbReference>
<evidence type="ECO:0008006" key="4">
    <source>
        <dbReference type="Google" id="ProtNLM"/>
    </source>
</evidence>
<sequence length="298" mass="31054">MRFALLPFPRAATVNTLCGILTLWLSASCGIARVDAAPPGFAAGGPGATPANEVTNFKGKLKGMRRGVVMVEKEDGSEAMVMLPETVSSFQFVAKASPAFLRRGMLVRFSGDFGPGGIPVSPINKVTLFQPVPLQSLHGRAKEQFTPGVHSDQRGRGKQMMAGKLTVVGSLLGLTPNGVLAVQAGKTPVQIPLSADAELQIQYNNLSLAQPGDTVSVAGFYQPPNENQVKADRITITTDRVYGEAPAEEGQRRRRRGEGDAAPADGAPGEAADAAEVPGDGNAGPKEGDGPKAAAEQD</sequence>
<dbReference type="RefSeq" id="WP_150074265.1">
    <property type="nucleotide sequence ID" value="NZ_VWOX01000001.1"/>
</dbReference>
<accession>A0A5M6DNY8</accession>
<dbReference type="Proteomes" id="UP000324479">
    <property type="component" value="Unassembled WGS sequence"/>
</dbReference>
<name>A0A5M6DNY8_9BACT</name>
<feature type="compositionally biased region" description="Low complexity" evidence="1">
    <location>
        <begin position="260"/>
        <end position="280"/>
    </location>
</feature>
<organism evidence="2 3">
    <name type="scientific">Roseiconus nitratireducens</name>
    <dbReference type="NCBI Taxonomy" id="2605748"/>
    <lineage>
        <taxon>Bacteria</taxon>
        <taxon>Pseudomonadati</taxon>
        <taxon>Planctomycetota</taxon>
        <taxon>Planctomycetia</taxon>
        <taxon>Pirellulales</taxon>
        <taxon>Pirellulaceae</taxon>
        <taxon>Roseiconus</taxon>
    </lineage>
</organism>
<evidence type="ECO:0000256" key="1">
    <source>
        <dbReference type="SAM" id="MobiDB-lite"/>
    </source>
</evidence>
<feature type="region of interest" description="Disordered" evidence="1">
    <location>
        <begin position="235"/>
        <end position="298"/>
    </location>
</feature>
<protein>
    <recommendedName>
        <fullName evidence="4">DUF5666 domain-containing protein</fullName>
    </recommendedName>
</protein>
<dbReference type="EMBL" id="VWOX01000001">
    <property type="protein sequence ID" value="KAA5547155.1"/>
    <property type="molecule type" value="Genomic_DNA"/>
</dbReference>
<evidence type="ECO:0000313" key="3">
    <source>
        <dbReference type="Proteomes" id="UP000324479"/>
    </source>
</evidence>
<gene>
    <name evidence="2" type="ORF">FYK55_01715</name>
</gene>
<reference evidence="2 3" key="1">
    <citation type="submission" date="2019-08" db="EMBL/GenBank/DDBJ databases">
        <authorList>
            <person name="Dhanesh K."/>
            <person name="Kumar G."/>
            <person name="Sasikala C."/>
            <person name="Venkata Ramana C."/>
        </authorList>
    </citation>
    <scope>NUCLEOTIDE SEQUENCE [LARGE SCALE GENOMIC DNA]</scope>
    <source>
        <strain evidence="2 3">JC645</strain>
    </source>
</reference>
<comment type="caution">
    <text evidence="2">The sequence shown here is derived from an EMBL/GenBank/DDBJ whole genome shotgun (WGS) entry which is preliminary data.</text>
</comment>
<keyword evidence="3" id="KW-1185">Reference proteome</keyword>
<dbReference type="AlphaFoldDB" id="A0A5M6DNY8"/>
<proteinExistence type="predicted"/>